<dbReference type="AlphaFoldDB" id="A0A6G3UC95"/>
<feature type="non-terminal residue" evidence="2">
    <location>
        <position position="1"/>
    </location>
</feature>
<feature type="region of interest" description="Disordered" evidence="1">
    <location>
        <begin position="43"/>
        <end position="67"/>
    </location>
</feature>
<sequence length="67" mass="7117">RLLARTHTRLKALRLLSRRMVAAVEDGTLTPQEASAAAKCSRAARGAAAGQPGRADRRGGLKRVRPA</sequence>
<reference evidence="2" key="1">
    <citation type="submission" date="2020-01" db="EMBL/GenBank/DDBJ databases">
        <title>Insect and environment-associated Actinomycetes.</title>
        <authorList>
            <person name="Currrie C."/>
            <person name="Chevrette M."/>
            <person name="Carlson C."/>
            <person name="Stubbendieck R."/>
            <person name="Wendt-Pienkowski E."/>
        </authorList>
    </citation>
    <scope>NUCLEOTIDE SEQUENCE</scope>
    <source>
        <strain evidence="2">SID7958</strain>
    </source>
</reference>
<evidence type="ECO:0000313" key="2">
    <source>
        <dbReference type="EMBL" id="NEC83660.1"/>
    </source>
</evidence>
<gene>
    <name evidence="2" type="ORF">G3I38_31580</name>
</gene>
<feature type="compositionally biased region" description="Low complexity" evidence="1">
    <location>
        <begin position="43"/>
        <end position="53"/>
    </location>
</feature>
<dbReference type="EMBL" id="JAAGMU010001606">
    <property type="protein sequence ID" value="NEC83660.1"/>
    <property type="molecule type" value="Genomic_DNA"/>
</dbReference>
<comment type="caution">
    <text evidence="2">The sequence shown here is derived from an EMBL/GenBank/DDBJ whole genome shotgun (WGS) entry which is preliminary data.</text>
</comment>
<evidence type="ECO:0000256" key="1">
    <source>
        <dbReference type="SAM" id="MobiDB-lite"/>
    </source>
</evidence>
<proteinExistence type="predicted"/>
<organism evidence="2">
    <name type="scientific">Streptomyces sp. SID7958</name>
    <dbReference type="NCBI Taxonomy" id="2706093"/>
    <lineage>
        <taxon>Bacteria</taxon>
        <taxon>Bacillati</taxon>
        <taxon>Actinomycetota</taxon>
        <taxon>Actinomycetes</taxon>
        <taxon>Kitasatosporales</taxon>
        <taxon>Streptomycetaceae</taxon>
        <taxon>Streptomyces</taxon>
    </lineage>
</organism>
<name>A0A6G3UC95_9ACTN</name>
<protein>
    <submittedName>
        <fullName evidence="2">Acyl-CoA dehydrogenase</fullName>
    </submittedName>
</protein>
<accession>A0A6G3UC95</accession>